<dbReference type="InterPro" id="IPR000160">
    <property type="entry name" value="GGDEF_dom"/>
</dbReference>
<feature type="domain" description="GGDEF" evidence="1">
    <location>
        <begin position="125"/>
        <end position="258"/>
    </location>
</feature>
<evidence type="ECO:0000259" key="1">
    <source>
        <dbReference type="PROSITE" id="PS50887"/>
    </source>
</evidence>
<dbReference type="Pfam" id="PF00990">
    <property type="entry name" value="GGDEF"/>
    <property type="match status" value="1"/>
</dbReference>
<accession>A0A1T4XX82</accession>
<dbReference type="NCBIfam" id="TIGR00254">
    <property type="entry name" value="GGDEF"/>
    <property type="match status" value="1"/>
</dbReference>
<gene>
    <name evidence="2" type="ORF">SAMN02745704_02505</name>
</gene>
<dbReference type="PANTHER" id="PTHR46663">
    <property type="entry name" value="DIGUANYLATE CYCLASE DGCT-RELATED"/>
    <property type="match status" value="1"/>
</dbReference>
<dbReference type="PANTHER" id="PTHR46663:SF2">
    <property type="entry name" value="GGDEF DOMAIN-CONTAINING PROTEIN"/>
    <property type="match status" value="1"/>
</dbReference>
<dbReference type="GO" id="GO:0003824">
    <property type="term" value="F:catalytic activity"/>
    <property type="evidence" value="ECO:0007669"/>
    <property type="project" value="UniProtKB-ARBA"/>
</dbReference>
<dbReference type="Gene3D" id="3.30.70.270">
    <property type="match status" value="1"/>
</dbReference>
<evidence type="ECO:0000313" key="3">
    <source>
        <dbReference type="Proteomes" id="UP000190027"/>
    </source>
</evidence>
<dbReference type="STRING" id="1121449.SAMN02745704_02505"/>
<dbReference type="Proteomes" id="UP000190027">
    <property type="component" value="Unassembled WGS sequence"/>
</dbReference>
<dbReference type="InterPro" id="IPR029787">
    <property type="entry name" value="Nucleotide_cyclase"/>
</dbReference>
<dbReference type="SMART" id="SM00267">
    <property type="entry name" value="GGDEF"/>
    <property type="match status" value="1"/>
</dbReference>
<organism evidence="2 3">
    <name type="scientific">Paucidesulfovibrio gracilis DSM 16080</name>
    <dbReference type="NCBI Taxonomy" id="1121449"/>
    <lineage>
        <taxon>Bacteria</taxon>
        <taxon>Pseudomonadati</taxon>
        <taxon>Thermodesulfobacteriota</taxon>
        <taxon>Desulfovibrionia</taxon>
        <taxon>Desulfovibrionales</taxon>
        <taxon>Desulfovibrionaceae</taxon>
        <taxon>Paucidesulfovibrio</taxon>
    </lineage>
</organism>
<dbReference type="FunFam" id="3.30.70.270:FF:000001">
    <property type="entry name" value="Diguanylate cyclase domain protein"/>
    <property type="match status" value="1"/>
</dbReference>
<dbReference type="EMBL" id="FUYC01000018">
    <property type="protein sequence ID" value="SKA93808.1"/>
    <property type="molecule type" value="Genomic_DNA"/>
</dbReference>
<dbReference type="SUPFAM" id="SSF55073">
    <property type="entry name" value="Nucleotide cyclase"/>
    <property type="match status" value="1"/>
</dbReference>
<proteinExistence type="predicted"/>
<keyword evidence="3" id="KW-1185">Reference proteome</keyword>
<dbReference type="InterPro" id="IPR043128">
    <property type="entry name" value="Rev_trsase/Diguanyl_cyclase"/>
</dbReference>
<dbReference type="PROSITE" id="PS50887">
    <property type="entry name" value="GGDEF"/>
    <property type="match status" value="1"/>
</dbReference>
<evidence type="ECO:0000313" key="2">
    <source>
        <dbReference type="EMBL" id="SKA93808.1"/>
    </source>
</evidence>
<sequence>MLLYYSSINQTETRAESMRDDALQKILQLTTAVAKGDRQSVQDLLQLTATPGIPAVVAELAEQISSIVVQKEAREFRLEMMIEDLLQAKDQIEEAHRDCLTGLPTRATFFKTLDTICAETEAKQTCLGLLFIDLDRFKQVNDTMGHDAGDALLKNVARRICATLGETDTAARLGGDEFTVILPNLNSPQQAKDLADTILAELKRPFSLPQGQAKIGASIGISLYPAEADRPVTLVKNADIAMYRAKELGRNCCQLYADLGTLL</sequence>
<dbReference type="InterPro" id="IPR052163">
    <property type="entry name" value="DGC-Regulatory_Protein"/>
</dbReference>
<reference evidence="2 3" key="1">
    <citation type="submission" date="2017-02" db="EMBL/GenBank/DDBJ databases">
        <authorList>
            <person name="Peterson S.W."/>
        </authorList>
    </citation>
    <scope>NUCLEOTIDE SEQUENCE [LARGE SCALE GENOMIC DNA]</scope>
    <source>
        <strain evidence="2 3">DSM 16080</strain>
    </source>
</reference>
<dbReference type="AlphaFoldDB" id="A0A1T4XX82"/>
<protein>
    <submittedName>
        <fullName evidence="2">Diguanylate cyclase (GGDEF) domain-containing protein</fullName>
    </submittedName>
</protein>
<dbReference type="CDD" id="cd01949">
    <property type="entry name" value="GGDEF"/>
    <property type="match status" value="1"/>
</dbReference>
<name>A0A1T4XX82_9BACT</name>